<dbReference type="PANTHER" id="PTHR23402:SF1">
    <property type="entry name" value="PYROGLUTAMYL-PEPTIDASE I"/>
    <property type="match status" value="1"/>
</dbReference>
<dbReference type="PRINTS" id="PR00706">
    <property type="entry name" value="PYROGLUPTASE"/>
</dbReference>
<dbReference type="EMBL" id="JASCXW010000040">
    <property type="protein sequence ID" value="MDI6453637.1"/>
    <property type="molecule type" value="Genomic_DNA"/>
</dbReference>
<dbReference type="Proteomes" id="UP001431532">
    <property type="component" value="Unassembled WGS sequence"/>
</dbReference>
<keyword evidence="6" id="KW-0645">Protease</keyword>
<dbReference type="AlphaFoldDB" id="A0AAW6U6R7"/>
<dbReference type="PIRSF" id="PIRSF015592">
    <property type="entry name" value="Prld-crbxl_pptds"/>
    <property type="match status" value="1"/>
</dbReference>
<reference evidence="11" key="1">
    <citation type="submission" date="2023-05" db="EMBL/GenBank/DDBJ databases">
        <title>Mariniplasma microaerophilum sp. nov., a novel anaerobic mollicute isolated from terrestrial mud volcano, Taman Peninsula, Russia.</title>
        <authorList>
            <person name="Khomyakova M.A."/>
            <person name="Merkel A.Y."/>
            <person name="Slobodkin A.I."/>
        </authorList>
    </citation>
    <scope>NUCLEOTIDE SEQUENCE</scope>
    <source>
        <strain evidence="11">M4Ah</strain>
    </source>
</reference>
<evidence type="ECO:0000313" key="11">
    <source>
        <dbReference type="EMBL" id="MDI6453637.1"/>
    </source>
</evidence>
<sequence length="203" mass="22486">MKRVLITGFEPFGGETINPSFEAIKNLDIPNIDAHVYTLLVPTLFDVSSKHVIEHIKKINPNIIILVGQAGGRKSISIERVAINIDDSKTPDNQGVAPTDRVINPSGLNAYFSSLPIKSIIQELEKNEIPASVSNSAGTYVCNHLMYSVLDYLYHSRLSKVKAGFIHVPYIDEQVIDKPNQFSMDVKLITKALEIIIKTSLKS</sequence>
<evidence type="ECO:0000256" key="4">
    <source>
        <dbReference type="ARBA" id="ARBA00006641"/>
    </source>
</evidence>
<evidence type="ECO:0000256" key="3">
    <source>
        <dbReference type="ARBA" id="ARBA00004496"/>
    </source>
</evidence>
<dbReference type="Pfam" id="PF01470">
    <property type="entry name" value="Peptidase_C15"/>
    <property type="match status" value="1"/>
</dbReference>
<dbReference type="EC" id="3.4.19.3" evidence="9"/>
<dbReference type="NCBIfam" id="NF009676">
    <property type="entry name" value="PRK13197.1"/>
    <property type="match status" value="1"/>
</dbReference>
<dbReference type="InterPro" id="IPR029762">
    <property type="entry name" value="PGP-I_bact-type"/>
</dbReference>
<dbReference type="PANTHER" id="PTHR23402">
    <property type="entry name" value="PROTEASE FAMILY C15 PYROGLUTAMYL-PEPTIDASE I-RELATED"/>
    <property type="match status" value="1"/>
</dbReference>
<dbReference type="PROSITE" id="PS01333">
    <property type="entry name" value="PYRASE_GLU"/>
    <property type="match status" value="1"/>
</dbReference>
<dbReference type="GO" id="GO:0016920">
    <property type="term" value="F:pyroglutamyl-peptidase activity"/>
    <property type="evidence" value="ECO:0007669"/>
    <property type="project" value="UniProtKB-EC"/>
</dbReference>
<dbReference type="GO" id="GO:0006508">
    <property type="term" value="P:proteolysis"/>
    <property type="evidence" value="ECO:0007669"/>
    <property type="project" value="UniProtKB-KW"/>
</dbReference>
<dbReference type="SUPFAM" id="SSF53182">
    <property type="entry name" value="Pyrrolidone carboxyl peptidase (pyroglutamate aminopeptidase)"/>
    <property type="match status" value="1"/>
</dbReference>
<dbReference type="PROSITE" id="PS01334">
    <property type="entry name" value="PYRASE_CYS"/>
    <property type="match status" value="1"/>
</dbReference>
<evidence type="ECO:0000256" key="9">
    <source>
        <dbReference type="PROSITE-ProRule" id="PRU10076"/>
    </source>
</evidence>
<evidence type="ECO:0000256" key="5">
    <source>
        <dbReference type="ARBA" id="ARBA00022490"/>
    </source>
</evidence>
<keyword evidence="7 11" id="KW-0378">Hydrolase</keyword>
<evidence type="ECO:0000256" key="6">
    <source>
        <dbReference type="ARBA" id="ARBA00022670"/>
    </source>
</evidence>
<protein>
    <recommendedName>
        <fullName evidence="9">Pyroglutamyl-peptidase I</fullName>
        <ecNumber evidence="9">3.4.19.3</ecNumber>
    </recommendedName>
</protein>
<comment type="caution">
    <text evidence="11">The sequence shown here is derived from an EMBL/GenBank/DDBJ whole genome shotgun (WGS) entry which is preliminary data.</text>
</comment>
<dbReference type="GO" id="GO:0005829">
    <property type="term" value="C:cytosol"/>
    <property type="evidence" value="ECO:0007669"/>
    <property type="project" value="InterPro"/>
</dbReference>
<evidence type="ECO:0000256" key="7">
    <source>
        <dbReference type="ARBA" id="ARBA00022801"/>
    </source>
</evidence>
<dbReference type="RefSeq" id="WP_282840077.1">
    <property type="nucleotide sequence ID" value="NZ_JASCXW010000040.1"/>
</dbReference>
<dbReference type="InterPro" id="IPR036440">
    <property type="entry name" value="Peptidase_C15-like_sf"/>
</dbReference>
<accession>A0AAW6U6R7</accession>
<evidence type="ECO:0000256" key="8">
    <source>
        <dbReference type="ARBA" id="ARBA00022807"/>
    </source>
</evidence>
<evidence type="ECO:0000256" key="1">
    <source>
        <dbReference type="ARBA" id="ARBA00001770"/>
    </source>
</evidence>
<dbReference type="Gene3D" id="3.40.630.20">
    <property type="entry name" value="Peptidase C15, pyroglutamyl peptidase I-like"/>
    <property type="match status" value="1"/>
</dbReference>
<comment type="similarity">
    <text evidence="4">Belongs to the peptidase C15 family.</text>
</comment>
<evidence type="ECO:0000313" key="12">
    <source>
        <dbReference type="Proteomes" id="UP001431532"/>
    </source>
</evidence>
<dbReference type="InterPro" id="IPR033694">
    <property type="entry name" value="PGPEP1_Cys_AS"/>
</dbReference>
<name>A0AAW6U6R7_9MOLU</name>
<dbReference type="InterPro" id="IPR033693">
    <property type="entry name" value="PGPEP1_Glu_AS"/>
</dbReference>
<feature type="active site" evidence="10">
    <location>
        <position position="142"/>
    </location>
</feature>
<dbReference type="FunFam" id="3.40.630.20:FF:000001">
    <property type="entry name" value="Pyrrolidone-carboxylate peptidase"/>
    <property type="match status" value="1"/>
</dbReference>
<evidence type="ECO:0000256" key="2">
    <source>
        <dbReference type="ARBA" id="ARBA00002280"/>
    </source>
</evidence>
<comment type="function">
    <text evidence="2">Removes 5-oxoproline from various penultimate amino acid residues except L-proline.</text>
</comment>
<dbReference type="InterPro" id="IPR016125">
    <property type="entry name" value="Peptidase_C15-like"/>
</dbReference>
<comment type="catalytic activity">
    <reaction evidence="1 9">
        <text>Release of an N-terminal pyroglutamyl group from a polypeptide, the second amino acid generally not being Pro.</text>
        <dbReference type="EC" id="3.4.19.3"/>
    </reaction>
</comment>
<gene>
    <name evidence="11" type="primary">pcp</name>
    <name evidence="11" type="ORF">QJ521_08670</name>
</gene>
<feature type="active site" evidence="9">
    <location>
        <position position="79"/>
    </location>
</feature>
<dbReference type="NCBIfam" id="TIGR00504">
    <property type="entry name" value="pyro_pdase"/>
    <property type="match status" value="1"/>
</dbReference>
<organism evidence="11 12">
    <name type="scientific">Peloplasma aerotolerans</name>
    <dbReference type="NCBI Taxonomy" id="3044389"/>
    <lineage>
        <taxon>Bacteria</taxon>
        <taxon>Bacillati</taxon>
        <taxon>Mycoplasmatota</taxon>
        <taxon>Mollicutes</taxon>
        <taxon>Acholeplasmatales</taxon>
        <taxon>Acholeplasmataceae</taxon>
        <taxon>Peloplasma</taxon>
    </lineage>
</organism>
<keyword evidence="8" id="KW-0788">Thiol protease</keyword>
<dbReference type="InterPro" id="IPR000816">
    <property type="entry name" value="Peptidase_C15"/>
</dbReference>
<dbReference type="CDD" id="cd00501">
    <property type="entry name" value="Peptidase_C15"/>
    <property type="match status" value="1"/>
</dbReference>
<proteinExistence type="inferred from homology"/>
<comment type="subcellular location">
    <subcellularLocation>
        <location evidence="3">Cytoplasm</location>
    </subcellularLocation>
</comment>
<evidence type="ECO:0000256" key="10">
    <source>
        <dbReference type="PROSITE-ProRule" id="PRU10077"/>
    </source>
</evidence>
<keyword evidence="12" id="KW-1185">Reference proteome</keyword>
<keyword evidence="5" id="KW-0963">Cytoplasm</keyword>